<dbReference type="PROSITE" id="PS00136">
    <property type="entry name" value="SUBTILASE_ASP"/>
    <property type="match status" value="1"/>
</dbReference>
<proteinExistence type="inferred from homology"/>
<dbReference type="RefSeq" id="XP_019036306.1">
    <property type="nucleotide sequence ID" value="XM_019182830.1"/>
</dbReference>
<dbReference type="PRINTS" id="PR00723">
    <property type="entry name" value="SUBTILISIN"/>
</dbReference>
<keyword evidence="3 5" id="KW-0378">Hydrolase</keyword>
<feature type="active site" description="Charge relay system" evidence="5">
    <location>
        <position position="173"/>
    </location>
</feature>
<evidence type="ECO:0000256" key="8">
    <source>
        <dbReference type="SAM" id="SignalP"/>
    </source>
</evidence>
<dbReference type="GeneID" id="30200076"/>
<dbReference type="InterPro" id="IPR034193">
    <property type="entry name" value="PCSK9_ProteinaseK-like"/>
</dbReference>
<dbReference type="PROSITE" id="PS51892">
    <property type="entry name" value="SUBTILASE"/>
    <property type="match status" value="1"/>
</dbReference>
<sequence length="474" mass="51809">MRFSSITLLYVAQTVIANSFVVQLKDSATVAQVLEQDDRLSIASHLRSQVYKTIKIGKTFEAFVGDFSNDAVERMKNNPLIHDILPNLQFSLFDPTTTTLIGNQTKEDKQPKTPEDKDQDEGEDDVTDGLQIQKNAPRHLARLSSRKGLYELKTPFKYKYDTTGKDIVAYVIDTGIDIKHPEFEGRAIKGASFVNESDGDLNGHGTHVSGIIGSKTYGVAKDVELVEVKVINQQGSGDLTSILEGIQWAVNDRQKRKVKAVANMSLGAFFSGILNDAVNAAFETGLVIVSAAGNSNARASMFSPASAEHSLTVGALDDRTDTIAVFSNYGDRVHVFASGVEVESLDIKNYDKPVLMSGTSMASPVVAGLVATLLEKGIKPEQMTDKVISLSTEGIINMSKLSNWKYRNTPNRIAFNGAGEKDAFLKKEPFAASPYDQDSGLLKYINDLSSIQPKDKVSIDLIERSTKIHGVKFF</sequence>
<dbReference type="OrthoDB" id="3980214at2759"/>
<keyword evidence="2 5" id="KW-0645">Protease</keyword>
<dbReference type="Gene3D" id="3.40.50.200">
    <property type="entry name" value="Peptidase S8/S53 domain"/>
    <property type="match status" value="1"/>
</dbReference>
<evidence type="ECO:0000256" key="7">
    <source>
        <dbReference type="SAM" id="MobiDB-lite"/>
    </source>
</evidence>
<feature type="active site" description="Charge relay system" evidence="5">
    <location>
        <position position="204"/>
    </location>
</feature>
<dbReference type="GO" id="GO:0004252">
    <property type="term" value="F:serine-type endopeptidase activity"/>
    <property type="evidence" value="ECO:0007669"/>
    <property type="project" value="UniProtKB-UniRule"/>
</dbReference>
<name>A0A1E3NV74_WICAA</name>
<dbReference type="PROSITE" id="PS00138">
    <property type="entry name" value="SUBTILASE_SER"/>
    <property type="match status" value="1"/>
</dbReference>
<evidence type="ECO:0000256" key="1">
    <source>
        <dbReference type="ARBA" id="ARBA00011073"/>
    </source>
</evidence>
<dbReference type="InterPro" id="IPR000209">
    <property type="entry name" value="Peptidase_S8/S53_dom"/>
</dbReference>
<dbReference type="PROSITE" id="PS00137">
    <property type="entry name" value="SUBTILASE_HIS"/>
    <property type="match status" value="1"/>
</dbReference>
<comment type="similarity">
    <text evidence="1 5 6">Belongs to the peptidase S8 family.</text>
</comment>
<feature type="domain" description="Peptidase S8/S53" evidence="9">
    <location>
        <begin position="164"/>
        <end position="387"/>
    </location>
</feature>
<dbReference type="FunFam" id="3.40.50.200:FF:000007">
    <property type="entry name" value="Subtilisin-like serine protease"/>
    <property type="match status" value="1"/>
</dbReference>
<evidence type="ECO:0000313" key="10">
    <source>
        <dbReference type="EMBL" id="ODQ57099.1"/>
    </source>
</evidence>
<dbReference type="InterPro" id="IPR023827">
    <property type="entry name" value="Peptidase_S8_Asp-AS"/>
</dbReference>
<accession>A0A1E3NV74</accession>
<dbReference type="InterPro" id="IPR036852">
    <property type="entry name" value="Peptidase_S8/S53_dom_sf"/>
</dbReference>
<dbReference type="InterPro" id="IPR023828">
    <property type="entry name" value="Peptidase_S8_Ser-AS"/>
</dbReference>
<feature type="compositionally biased region" description="Basic and acidic residues" evidence="7">
    <location>
        <begin position="105"/>
        <end position="116"/>
    </location>
</feature>
<dbReference type="InterPro" id="IPR015500">
    <property type="entry name" value="Peptidase_S8_subtilisin-rel"/>
</dbReference>
<feature type="active site" description="Charge relay system" evidence="5">
    <location>
        <position position="360"/>
    </location>
</feature>
<dbReference type="SUPFAM" id="SSF52743">
    <property type="entry name" value="Subtilisin-like"/>
    <property type="match status" value="1"/>
</dbReference>
<dbReference type="Pfam" id="PF00082">
    <property type="entry name" value="Peptidase_S8"/>
    <property type="match status" value="1"/>
</dbReference>
<evidence type="ECO:0000259" key="9">
    <source>
        <dbReference type="Pfam" id="PF00082"/>
    </source>
</evidence>
<keyword evidence="11" id="KW-1185">Reference proteome</keyword>
<dbReference type="PANTHER" id="PTHR43806">
    <property type="entry name" value="PEPTIDASE S8"/>
    <property type="match status" value="1"/>
</dbReference>
<evidence type="ECO:0000256" key="6">
    <source>
        <dbReference type="RuleBase" id="RU003355"/>
    </source>
</evidence>
<feature type="region of interest" description="Disordered" evidence="7">
    <location>
        <begin position="101"/>
        <end position="131"/>
    </location>
</feature>
<evidence type="ECO:0000256" key="4">
    <source>
        <dbReference type="ARBA" id="ARBA00022825"/>
    </source>
</evidence>
<feature type="compositionally biased region" description="Acidic residues" evidence="7">
    <location>
        <begin position="117"/>
        <end position="127"/>
    </location>
</feature>
<reference evidence="10 11" key="1">
    <citation type="journal article" date="2016" name="Proc. Natl. Acad. Sci. U.S.A.">
        <title>Comparative genomics of biotechnologically important yeasts.</title>
        <authorList>
            <person name="Riley R."/>
            <person name="Haridas S."/>
            <person name="Wolfe K.H."/>
            <person name="Lopes M.R."/>
            <person name="Hittinger C.T."/>
            <person name="Goeker M."/>
            <person name="Salamov A.A."/>
            <person name="Wisecaver J.H."/>
            <person name="Long T.M."/>
            <person name="Calvey C.H."/>
            <person name="Aerts A.L."/>
            <person name="Barry K.W."/>
            <person name="Choi C."/>
            <person name="Clum A."/>
            <person name="Coughlan A.Y."/>
            <person name="Deshpande S."/>
            <person name="Douglass A.P."/>
            <person name="Hanson S.J."/>
            <person name="Klenk H.-P."/>
            <person name="LaButti K.M."/>
            <person name="Lapidus A."/>
            <person name="Lindquist E.A."/>
            <person name="Lipzen A.M."/>
            <person name="Meier-Kolthoff J.P."/>
            <person name="Ohm R.A."/>
            <person name="Otillar R.P."/>
            <person name="Pangilinan J.L."/>
            <person name="Peng Y."/>
            <person name="Rokas A."/>
            <person name="Rosa C.A."/>
            <person name="Scheuner C."/>
            <person name="Sibirny A.A."/>
            <person name="Slot J.C."/>
            <person name="Stielow J.B."/>
            <person name="Sun H."/>
            <person name="Kurtzman C.P."/>
            <person name="Blackwell M."/>
            <person name="Grigoriev I.V."/>
            <person name="Jeffries T.W."/>
        </authorList>
    </citation>
    <scope>NUCLEOTIDE SEQUENCE [LARGE SCALE GENOMIC DNA]</scope>
    <source>
        <strain evidence="11">ATCC 58044 / CBS 1984 / NCYC 433 / NRRL Y-366-8</strain>
    </source>
</reference>
<dbReference type="Proteomes" id="UP000094112">
    <property type="component" value="Unassembled WGS sequence"/>
</dbReference>
<evidence type="ECO:0000256" key="3">
    <source>
        <dbReference type="ARBA" id="ARBA00022801"/>
    </source>
</evidence>
<dbReference type="AlphaFoldDB" id="A0A1E3NV74"/>
<dbReference type="EMBL" id="KV454214">
    <property type="protein sequence ID" value="ODQ57099.1"/>
    <property type="molecule type" value="Genomic_DNA"/>
</dbReference>
<dbReference type="GO" id="GO:0006508">
    <property type="term" value="P:proteolysis"/>
    <property type="evidence" value="ECO:0007669"/>
    <property type="project" value="UniProtKB-KW"/>
</dbReference>
<dbReference type="InterPro" id="IPR022398">
    <property type="entry name" value="Peptidase_S8_His-AS"/>
</dbReference>
<evidence type="ECO:0000256" key="5">
    <source>
        <dbReference type="PROSITE-ProRule" id="PRU01240"/>
    </source>
</evidence>
<dbReference type="PANTHER" id="PTHR43806:SF13">
    <property type="entry name" value="SUBTILASE-TYPE PROTEINASE RRT12"/>
    <property type="match status" value="1"/>
</dbReference>
<feature type="signal peptide" evidence="8">
    <location>
        <begin position="1"/>
        <end position="17"/>
    </location>
</feature>
<dbReference type="CDD" id="cd04077">
    <property type="entry name" value="Peptidases_S8_PCSK9_ProteinaseK_like"/>
    <property type="match status" value="1"/>
</dbReference>
<evidence type="ECO:0000256" key="2">
    <source>
        <dbReference type="ARBA" id="ARBA00022670"/>
    </source>
</evidence>
<protein>
    <recommendedName>
        <fullName evidence="9">Peptidase S8/S53 domain-containing protein</fullName>
    </recommendedName>
</protein>
<feature type="chain" id="PRO_5009133517" description="Peptidase S8/S53 domain-containing protein" evidence="8">
    <location>
        <begin position="18"/>
        <end position="474"/>
    </location>
</feature>
<evidence type="ECO:0000313" key="11">
    <source>
        <dbReference type="Proteomes" id="UP000094112"/>
    </source>
</evidence>
<dbReference type="STRING" id="683960.A0A1E3NV74"/>
<dbReference type="InterPro" id="IPR050131">
    <property type="entry name" value="Peptidase_S8_subtilisin-like"/>
</dbReference>
<keyword evidence="4 5" id="KW-0720">Serine protease</keyword>
<gene>
    <name evidence="10" type="ORF">WICANDRAFT_58735</name>
</gene>
<keyword evidence="8" id="KW-0732">Signal</keyword>
<organism evidence="10 11">
    <name type="scientific">Wickerhamomyces anomalus (strain ATCC 58044 / CBS 1984 / NCYC 433 / NRRL Y-366-8)</name>
    <name type="common">Yeast</name>
    <name type="synonym">Hansenula anomala</name>
    <dbReference type="NCBI Taxonomy" id="683960"/>
    <lineage>
        <taxon>Eukaryota</taxon>
        <taxon>Fungi</taxon>
        <taxon>Dikarya</taxon>
        <taxon>Ascomycota</taxon>
        <taxon>Saccharomycotina</taxon>
        <taxon>Saccharomycetes</taxon>
        <taxon>Phaffomycetales</taxon>
        <taxon>Wickerhamomycetaceae</taxon>
        <taxon>Wickerhamomyces</taxon>
    </lineage>
</organism>